<dbReference type="Proteomes" id="UP000218323">
    <property type="component" value="Unassembled WGS sequence"/>
</dbReference>
<dbReference type="InterPro" id="IPR001279">
    <property type="entry name" value="Metallo-B-lactamas"/>
</dbReference>
<dbReference type="SUPFAM" id="SSF56281">
    <property type="entry name" value="Metallo-hydrolase/oxidoreductase"/>
    <property type="match status" value="1"/>
</dbReference>
<reference evidence="6 7" key="1">
    <citation type="submission" date="2017-09" db="EMBL/GenBank/DDBJ databases">
        <title>Sphingomonas adhaesiva DSM 7418, whole genome shotgun sequence.</title>
        <authorList>
            <person name="Feng G."/>
            <person name="Zhu H."/>
        </authorList>
    </citation>
    <scope>NUCLEOTIDE SEQUENCE [LARGE SCALE GENOMIC DNA]</scope>
    <source>
        <strain evidence="6 7">DSM 7418</strain>
    </source>
</reference>
<organism evidence="6 7">
    <name type="scientific">Sphingomonas adhaesiva</name>
    <dbReference type="NCBI Taxonomy" id="28212"/>
    <lineage>
        <taxon>Bacteria</taxon>
        <taxon>Pseudomonadati</taxon>
        <taxon>Pseudomonadota</taxon>
        <taxon>Alphaproteobacteria</taxon>
        <taxon>Sphingomonadales</taxon>
        <taxon>Sphingomonadaceae</taxon>
        <taxon>Sphingomonas</taxon>
    </lineage>
</organism>
<keyword evidence="2" id="KW-0479">Metal-binding</keyword>
<dbReference type="Gene3D" id="3.60.15.10">
    <property type="entry name" value="Ribonuclease Z/Hydroxyacylglutathione hydrolase-like"/>
    <property type="match status" value="1"/>
</dbReference>
<gene>
    <name evidence="6" type="ORF">COA07_13400</name>
</gene>
<dbReference type="CDD" id="cd07737">
    <property type="entry name" value="YcbL-like_MBL-fold"/>
    <property type="match status" value="1"/>
</dbReference>
<dbReference type="GO" id="GO:0046872">
    <property type="term" value="F:metal ion binding"/>
    <property type="evidence" value="ECO:0007669"/>
    <property type="project" value="UniProtKB-KW"/>
</dbReference>
<feature type="domain" description="Metallo-beta-lactamase" evidence="5">
    <location>
        <begin position="64"/>
        <end position="243"/>
    </location>
</feature>
<keyword evidence="7" id="KW-1185">Reference proteome</keyword>
<keyword evidence="4" id="KW-0862">Zinc</keyword>
<dbReference type="Pfam" id="PF00753">
    <property type="entry name" value="Lactamase_B"/>
    <property type="match status" value="1"/>
</dbReference>
<sequence>MARRRRGRGAWLCQEGQSRLRLLGGADLLAGQAAGAATGRRGGRRQVTAPAPLRAAIVPVTPIEQNCTLIWCTATMKAAVIDPGGDLPKIQAAIAQAGVTVEKVLLTHGHIDHAGEAKPLAEALGVPIEGPHEDDRFWLARLADDGRNWGITGVPFEPDRWLVDGDTVTVGDLVLDVYHTPGHTAGHVIFHHAPSNFAQVGDVLFQGSVGRTDLPQGNHKQLIESIVTKLWPLGDDTTFIPGHGRPSTFAHERAHNMFVSDRALSA</sequence>
<name>A0A2A4I4V5_9SPHN</name>
<evidence type="ECO:0000256" key="2">
    <source>
        <dbReference type="ARBA" id="ARBA00022723"/>
    </source>
</evidence>
<dbReference type="InterPro" id="IPR051453">
    <property type="entry name" value="MBL_Glyoxalase_II"/>
</dbReference>
<evidence type="ECO:0000313" key="6">
    <source>
        <dbReference type="EMBL" id="PCG13515.1"/>
    </source>
</evidence>
<comment type="cofactor">
    <cofactor evidence="1">
        <name>Zn(2+)</name>
        <dbReference type="ChEBI" id="CHEBI:29105"/>
    </cofactor>
</comment>
<evidence type="ECO:0000259" key="5">
    <source>
        <dbReference type="SMART" id="SM00849"/>
    </source>
</evidence>
<dbReference type="PANTHER" id="PTHR46233:SF3">
    <property type="entry name" value="HYDROXYACYLGLUTATHIONE HYDROLASE GLOC"/>
    <property type="match status" value="1"/>
</dbReference>
<evidence type="ECO:0000256" key="4">
    <source>
        <dbReference type="ARBA" id="ARBA00022833"/>
    </source>
</evidence>
<dbReference type="SMART" id="SM00849">
    <property type="entry name" value="Lactamase_B"/>
    <property type="match status" value="1"/>
</dbReference>
<dbReference type="PANTHER" id="PTHR46233">
    <property type="entry name" value="HYDROXYACYLGLUTATHIONE HYDROLASE GLOC"/>
    <property type="match status" value="1"/>
</dbReference>
<dbReference type="InterPro" id="IPR036866">
    <property type="entry name" value="RibonucZ/Hydroxyglut_hydro"/>
</dbReference>
<dbReference type="GO" id="GO:0016787">
    <property type="term" value="F:hydrolase activity"/>
    <property type="evidence" value="ECO:0007669"/>
    <property type="project" value="UniProtKB-KW"/>
</dbReference>
<dbReference type="AlphaFoldDB" id="A0A2A4I4V5"/>
<keyword evidence="3 6" id="KW-0378">Hydrolase</keyword>
<protein>
    <submittedName>
        <fullName evidence="6">MBL fold metallo-hydrolase</fullName>
    </submittedName>
</protein>
<dbReference type="EMBL" id="NWVC01000007">
    <property type="protein sequence ID" value="PCG13515.1"/>
    <property type="molecule type" value="Genomic_DNA"/>
</dbReference>
<evidence type="ECO:0000256" key="3">
    <source>
        <dbReference type="ARBA" id="ARBA00022801"/>
    </source>
</evidence>
<comment type="caution">
    <text evidence="6">The sequence shown here is derived from an EMBL/GenBank/DDBJ whole genome shotgun (WGS) entry which is preliminary data.</text>
</comment>
<proteinExistence type="predicted"/>
<evidence type="ECO:0000256" key="1">
    <source>
        <dbReference type="ARBA" id="ARBA00001947"/>
    </source>
</evidence>
<evidence type="ECO:0000313" key="7">
    <source>
        <dbReference type="Proteomes" id="UP000218323"/>
    </source>
</evidence>
<accession>A0A2A4I4V5</accession>